<keyword evidence="10" id="KW-0732">Signal</keyword>
<evidence type="ECO:0000256" key="6">
    <source>
        <dbReference type="ARBA" id="ARBA00023136"/>
    </source>
</evidence>
<dbReference type="InterPro" id="IPR050726">
    <property type="entry name" value="mGluR"/>
</dbReference>
<evidence type="ECO:0000256" key="5">
    <source>
        <dbReference type="ARBA" id="ARBA00023040"/>
    </source>
</evidence>
<feature type="signal peptide" evidence="10">
    <location>
        <begin position="1"/>
        <end position="20"/>
    </location>
</feature>
<keyword evidence="8" id="KW-0325">Glycoprotein</keyword>
<dbReference type="GO" id="GO:0005886">
    <property type="term" value="C:plasma membrane"/>
    <property type="evidence" value="ECO:0007669"/>
    <property type="project" value="UniProtKB-SubCell"/>
</dbReference>
<keyword evidence="7" id="KW-0675">Receptor</keyword>
<evidence type="ECO:0000256" key="10">
    <source>
        <dbReference type="SAM" id="SignalP"/>
    </source>
</evidence>
<dbReference type="InterPro" id="IPR017979">
    <property type="entry name" value="GPCR_3_CS"/>
</dbReference>
<gene>
    <name evidence="12" type="ORF">QYM36_012049</name>
</gene>
<evidence type="ECO:0000256" key="7">
    <source>
        <dbReference type="ARBA" id="ARBA00023170"/>
    </source>
</evidence>
<evidence type="ECO:0000256" key="2">
    <source>
        <dbReference type="ARBA" id="ARBA00022475"/>
    </source>
</evidence>
<keyword evidence="13" id="KW-1185">Reference proteome</keyword>
<evidence type="ECO:0000259" key="11">
    <source>
        <dbReference type="Pfam" id="PF01094"/>
    </source>
</evidence>
<keyword evidence="6" id="KW-0472">Membrane</keyword>
<evidence type="ECO:0000313" key="12">
    <source>
        <dbReference type="EMBL" id="KAK2710742.1"/>
    </source>
</evidence>
<evidence type="ECO:0000313" key="13">
    <source>
        <dbReference type="Proteomes" id="UP001187531"/>
    </source>
</evidence>
<dbReference type="PROSITE" id="PS00979">
    <property type="entry name" value="G_PROTEIN_RECEP_F3_1"/>
    <property type="match status" value="1"/>
</dbReference>
<comment type="subcellular location">
    <subcellularLocation>
        <location evidence="1">Cell membrane</location>
        <topology evidence="1">Multi-pass membrane protein</topology>
    </subcellularLocation>
</comment>
<reference evidence="12" key="1">
    <citation type="submission" date="2023-07" db="EMBL/GenBank/DDBJ databases">
        <title>Chromosome-level genome assembly of Artemia franciscana.</title>
        <authorList>
            <person name="Jo E."/>
        </authorList>
    </citation>
    <scope>NUCLEOTIDE SEQUENCE</scope>
    <source>
        <tissue evidence="12">Whole body</tissue>
    </source>
</reference>
<sequence>MTPKSMPPWLNLLLLPVVLSLVEDSRTLIRIPGDIILGGLFPMHEHDSRFRDKPCGAVKEEKGVHRLEAMLYALDLINKDNDILPNITLGAVIMDTCSSDTYALEKSMEFVRSYMNKDLSEYRCESGKTPSYVPHKPITGVIGASFSTVSIMVANILRLFKIPQISYASTSAELSDKSRFEYFSRVVPPDNFQAQAMADIVKSFGWKYVSTLAVEGDYGEKGIASFIPLAEAEGICIAASEKILRNAKIEDYDGIVERLSQKPGARVVVVFADEDEVRKVLKV</sequence>
<keyword evidence="9" id="KW-0807">Transducer</keyword>
<dbReference type="InterPro" id="IPR028082">
    <property type="entry name" value="Peripla_BP_I"/>
</dbReference>
<keyword evidence="2" id="KW-1003">Cell membrane</keyword>
<comment type="caution">
    <text evidence="12">The sequence shown here is derived from an EMBL/GenBank/DDBJ whole genome shotgun (WGS) entry which is preliminary data.</text>
</comment>
<dbReference type="Gene3D" id="3.40.50.2300">
    <property type="match status" value="1"/>
</dbReference>
<evidence type="ECO:0000256" key="4">
    <source>
        <dbReference type="ARBA" id="ARBA00022989"/>
    </source>
</evidence>
<name>A0AA88KZI8_ARTSF</name>
<feature type="domain" description="Receptor ligand binding region" evidence="11">
    <location>
        <begin position="66"/>
        <end position="282"/>
    </location>
</feature>
<proteinExistence type="predicted"/>
<dbReference type="FunFam" id="3.40.50.2300:FF:000145">
    <property type="entry name" value="Glutamate receptor, metabotropic"/>
    <property type="match status" value="1"/>
</dbReference>
<dbReference type="PRINTS" id="PR00248">
    <property type="entry name" value="GPCRMGR"/>
</dbReference>
<dbReference type="Pfam" id="PF01094">
    <property type="entry name" value="ANF_receptor"/>
    <property type="match status" value="1"/>
</dbReference>
<keyword evidence="3" id="KW-0812">Transmembrane</keyword>
<dbReference type="InterPro" id="IPR000337">
    <property type="entry name" value="GPCR_3"/>
</dbReference>
<feature type="chain" id="PRO_5041652033" description="Receptor ligand binding region domain-containing protein" evidence="10">
    <location>
        <begin position="21"/>
        <end position="283"/>
    </location>
</feature>
<keyword evidence="5" id="KW-0297">G-protein coupled receptor</keyword>
<evidence type="ECO:0000256" key="8">
    <source>
        <dbReference type="ARBA" id="ARBA00023180"/>
    </source>
</evidence>
<dbReference type="PANTHER" id="PTHR24060">
    <property type="entry name" value="METABOTROPIC GLUTAMATE RECEPTOR"/>
    <property type="match status" value="1"/>
</dbReference>
<dbReference type="InterPro" id="IPR001828">
    <property type="entry name" value="ANF_lig-bd_rcpt"/>
</dbReference>
<evidence type="ECO:0000256" key="1">
    <source>
        <dbReference type="ARBA" id="ARBA00004651"/>
    </source>
</evidence>
<accession>A0AA88KZI8</accession>
<evidence type="ECO:0000256" key="3">
    <source>
        <dbReference type="ARBA" id="ARBA00022692"/>
    </source>
</evidence>
<dbReference type="AlphaFoldDB" id="A0AA88KZI8"/>
<dbReference type="SUPFAM" id="SSF53822">
    <property type="entry name" value="Periplasmic binding protein-like I"/>
    <property type="match status" value="1"/>
</dbReference>
<dbReference type="GO" id="GO:0004930">
    <property type="term" value="F:G protein-coupled receptor activity"/>
    <property type="evidence" value="ECO:0007669"/>
    <property type="project" value="UniProtKB-KW"/>
</dbReference>
<dbReference type="EMBL" id="JAVRJZ010000016">
    <property type="protein sequence ID" value="KAK2710742.1"/>
    <property type="molecule type" value="Genomic_DNA"/>
</dbReference>
<protein>
    <recommendedName>
        <fullName evidence="11">Receptor ligand binding region domain-containing protein</fullName>
    </recommendedName>
</protein>
<dbReference type="Proteomes" id="UP001187531">
    <property type="component" value="Unassembled WGS sequence"/>
</dbReference>
<organism evidence="12 13">
    <name type="scientific">Artemia franciscana</name>
    <name type="common">Brine shrimp</name>
    <name type="synonym">Artemia sanfranciscana</name>
    <dbReference type="NCBI Taxonomy" id="6661"/>
    <lineage>
        <taxon>Eukaryota</taxon>
        <taxon>Metazoa</taxon>
        <taxon>Ecdysozoa</taxon>
        <taxon>Arthropoda</taxon>
        <taxon>Crustacea</taxon>
        <taxon>Branchiopoda</taxon>
        <taxon>Anostraca</taxon>
        <taxon>Artemiidae</taxon>
        <taxon>Artemia</taxon>
    </lineage>
</organism>
<evidence type="ECO:0000256" key="9">
    <source>
        <dbReference type="ARBA" id="ARBA00023224"/>
    </source>
</evidence>
<keyword evidence="4" id="KW-1133">Transmembrane helix</keyword>